<comment type="caution">
    <text evidence="3">The sequence shown here is derived from an EMBL/GenBank/DDBJ whole genome shotgun (WGS) entry which is preliminary data.</text>
</comment>
<dbReference type="SMART" id="SM00267">
    <property type="entry name" value="GGDEF"/>
    <property type="match status" value="1"/>
</dbReference>
<proteinExistence type="predicted"/>
<feature type="transmembrane region" description="Helical" evidence="1">
    <location>
        <begin position="190"/>
        <end position="210"/>
    </location>
</feature>
<dbReference type="InterPro" id="IPR043128">
    <property type="entry name" value="Rev_trsase/Diguanyl_cyclase"/>
</dbReference>
<evidence type="ECO:0000259" key="2">
    <source>
        <dbReference type="PROSITE" id="PS50887"/>
    </source>
</evidence>
<keyword evidence="4" id="KW-1185">Reference proteome</keyword>
<dbReference type="Proteomes" id="UP001299546">
    <property type="component" value="Unassembled WGS sequence"/>
</dbReference>
<reference evidence="3 4" key="1">
    <citation type="submission" date="2021-10" db="EMBL/GenBank/DDBJ databases">
        <title>Collection of gut derived symbiotic bacterial strains cultured from healthy donors.</title>
        <authorList>
            <person name="Lin H."/>
            <person name="Littmann E."/>
            <person name="Kohout C."/>
            <person name="Pamer E.G."/>
        </authorList>
    </citation>
    <scope>NUCLEOTIDE SEQUENCE [LARGE SCALE GENOMIC DNA]</scope>
    <source>
        <strain evidence="3 4">DFI.1.165</strain>
    </source>
</reference>
<protein>
    <submittedName>
        <fullName evidence="3">GGDEF domain-containing protein</fullName>
    </submittedName>
</protein>
<dbReference type="Gene3D" id="3.30.70.270">
    <property type="match status" value="1"/>
</dbReference>
<dbReference type="InterPro" id="IPR029787">
    <property type="entry name" value="Nucleotide_cyclase"/>
</dbReference>
<evidence type="ECO:0000313" key="3">
    <source>
        <dbReference type="EMBL" id="MCB7385925.1"/>
    </source>
</evidence>
<dbReference type="PANTHER" id="PTHR45138:SF9">
    <property type="entry name" value="DIGUANYLATE CYCLASE DGCM-RELATED"/>
    <property type="match status" value="1"/>
</dbReference>
<evidence type="ECO:0000313" key="4">
    <source>
        <dbReference type="Proteomes" id="UP001299546"/>
    </source>
</evidence>
<dbReference type="RefSeq" id="WP_066731928.1">
    <property type="nucleotide sequence ID" value="NZ_JAJCIQ010000001.1"/>
</dbReference>
<feature type="domain" description="GGDEF" evidence="2">
    <location>
        <begin position="438"/>
        <end position="564"/>
    </location>
</feature>
<evidence type="ECO:0000256" key="1">
    <source>
        <dbReference type="SAM" id="Phobius"/>
    </source>
</evidence>
<feature type="transmembrane region" description="Helical" evidence="1">
    <location>
        <begin position="312"/>
        <end position="330"/>
    </location>
</feature>
<sequence length="564" mass="64636">MQVGRGTRKQRADDAGRRWTVLLNLILAVGFIMFLWIVVSTSCENMTLNNEPVYPLTDGWSVTYEGKTEDATLPTHQESRAGEKVVFTKTLRKEDGKGNSIMFHSYHQYVKIYLDGEEIFSYGEGQVKPFKMSVGSPWIHVRLPADWEGKTLQVETVSVYDEYSGMQEEIYFGTKNALVSVIYRNAMKTMMWNLPIIIMGICVIVGSFMFREKRTVRRLRYLGLTALVISGWICLESKVTQAFTGNVLVSMNLIFILFGLIPVLFSRFLLTYESFENSRYMKFAFYYSSANYVMIQILQICSVRDYMETVPAVHVAIIITILGIVFVFAGKRIKRERIKDTALVTGCLVFAVFALLDILRFYIYTPLADPILFTRMGLICFLGVLGFSALKEAAAEKEGQIEKETWKRLAVTDTLTNLPNRMSFEEHMRIFREEKQDKTPMIMVADLNNLKKINDMFGHTKGDQAIIRTAELLKKAFHSGADCFRIGGDEFCVIAEGIIPEEFRLRSEAFTRLVEEENKKTEYDFSVAYGFVEAGTEGIDEAFRRADRKMYECKLKMKETMKEG</sequence>
<feature type="transmembrane region" description="Helical" evidence="1">
    <location>
        <begin position="370"/>
        <end position="390"/>
    </location>
</feature>
<name>A0ABS8DBY0_9FIRM</name>
<feature type="transmembrane region" description="Helical" evidence="1">
    <location>
        <begin position="247"/>
        <end position="271"/>
    </location>
</feature>
<feature type="transmembrane region" description="Helical" evidence="1">
    <location>
        <begin position="219"/>
        <end position="235"/>
    </location>
</feature>
<organism evidence="3 4">
    <name type="scientific">Bariatricus massiliensis</name>
    <dbReference type="NCBI Taxonomy" id="1745713"/>
    <lineage>
        <taxon>Bacteria</taxon>
        <taxon>Bacillati</taxon>
        <taxon>Bacillota</taxon>
        <taxon>Clostridia</taxon>
        <taxon>Lachnospirales</taxon>
        <taxon>Lachnospiraceae</taxon>
        <taxon>Bariatricus</taxon>
    </lineage>
</organism>
<feature type="transmembrane region" description="Helical" evidence="1">
    <location>
        <begin position="21"/>
        <end position="39"/>
    </location>
</feature>
<dbReference type="SUPFAM" id="SSF55073">
    <property type="entry name" value="Nucleotide cyclase"/>
    <property type="match status" value="1"/>
</dbReference>
<feature type="transmembrane region" description="Helical" evidence="1">
    <location>
        <begin position="283"/>
        <end position="300"/>
    </location>
</feature>
<dbReference type="PROSITE" id="PS50887">
    <property type="entry name" value="GGDEF"/>
    <property type="match status" value="1"/>
</dbReference>
<dbReference type="NCBIfam" id="TIGR00254">
    <property type="entry name" value="GGDEF"/>
    <property type="match status" value="1"/>
</dbReference>
<keyword evidence="1" id="KW-0472">Membrane</keyword>
<gene>
    <name evidence="3" type="ORF">LIZ65_01380</name>
</gene>
<dbReference type="InterPro" id="IPR050469">
    <property type="entry name" value="Diguanylate_Cyclase"/>
</dbReference>
<keyword evidence="1" id="KW-0812">Transmembrane</keyword>
<feature type="transmembrane region" description="Helical" evidence="1">
    <location>
        <begin position="342"/>
        <end position="364"/>
    </location>
</feature>
<dbReference type="Pfam" id="PF00990">
    <property type="entry name" value="GGDEF"/>
    <property type="match status" value="1"/>
</dbReference>
<dbReference type="PANTHER" id="PTHR45138">
    <property type="entry name" value="REGULATORY COMPONENTS OF SENSORY TRANSDUCTION SYSTEM"/>
    <property type="match status" value="1"/>
</dbReference>
<accession>A0ABS8DBY0</accession>
<dbReference type="InterPro" id="IPR000160">
    <property type="entry name" value="GGDEF_dom"/>
</dbReference>
<keyword evidence="1" id="KW-1133">Transmembrane helix</keyword>
<dbReference type="CDD" id="cd01949">
    <property type="entry name" value="GGDEF"/>
    <property type="match status" value="1"/>
</dbReference>
<dbReference type="EMBL" id="JAJCIS010000001">
    <property type="protein sequence ID" value="MCB7385925.1"/>
    <property type="molecule type" value="Genomic_DNA"/>
</dbReference>